<keyword evidence="4" id="KW-1185">Reference proteome</keyword>
<dbReference type="EMBL" id="CP104013">
    <property type="protein sequence ID" value="UYP48430.1"/>
    <property type="molecule type" value="Genomic_DNA"/>
</dbReference>
<evidence type="ECO:0000313" key="4">
    <source>
        <dbReference type="Proteomes" id="UP001208689"/>
    </source>
</evidence>
<keyword evidence="1" id="KW-0472">Membrane</keyword>
<accession>A0ABY6HY21</accession>
<gene>
    <name evidence="3" type="ORF">NEF87_004715</name>
</gene>
<reference evidence="3" key="1">
    <citation type="submission" date="2022-09" db="EMBL/GenBank/DDBJ databases">
        <title>Actin cytoskeleton and complex cell architecture in an #Asgard archaeon.</title>
        <authorList>
            <person name="Ponce Toledo R.I."/>
            <person name="Schleper C."/>
            <person name="Rodrigues Oliveira T."/>
            <person name="Wollweber F."/>
            <person name="Xu J."/>
            <person name="Rittmann S."/>
            <person name="Klingl A."/>
            <person name="Pilhofer M."/>
        </authorList>
    </citation>
    <scope>NUCLEOTIDE SEQUENCE</scope>
    <source>
        <strain evidence="3">B-35</strain>
    </source>
</reference>
<keyword evidence="1" id="KW-1133">Transmembrane helix</keyword>
<feature type="transmembrane region" description="Helical" evidence="1">
    <location>
        <begin position="81"/>
        <end position="101"/>
    </location>
</feature>
<dbReference type="Pfam" id="PF01569">
    <property type="entry name" value="PAP2"/>
    <property type="match status" value="1"/>
</dbReference>
<dbReference type="PANTHER" id="PTHR14969">
    <property type="entry name" value="SPHINGOSINE-1-PHOSPHATE PHOSPHOHYDROLASE"/>
    <property type="match status" value="1"/>
</dbReference>
<feature type="domain" description="Phosphatidic acid phosphatase type 2/haloperoxidase" evidence="2">
    <location>
        <begin position="82"/>
        <end position="195"/>
    </location>
</feature>
<evidence type="ECO:0000259" key="2">
    <source>
        <dbReference type="SMART" id="SM00014"/>
    </source>
</evidence>
<dbReference type="InterPro" id="IPR000326">
    <property type="entry name" value="PAP2/HPO"/>
</dbReference>
<evidence type="ECO:0000256" key="1">
    <source>
        <dbReference type="SAM" id="Phobius"/>
    </source>
</evidence>
<dbReference type="SUPFAM" id="SSF48317">
    <property type="entry name" value="Acid phosphatase/Vanadium-dependent haloperoxidase"/>
    <property type="match status" value="1"/>
</dbReference>
<keyword evidence="1" id="KW-0812">Transmembrane</keyword>
<protein>
    <recommendedName>
        <fullName evidence="2">Phosphatidic acid phosphatase type 2/haloperoxidase domain-containing protein</fullName>
    </recommendedName>
</protein>
<dbReference type="Gene3D" id="1.20.144.10">
    <property type="entry name" value="Phosphatidic acid phosphatase type 2/haloperoxidase"/>
    <property type="match status" value="1"/>
</dbReference>
<sequence>MIDVNSDKNLSQIDKKPDFIKNKFPKLDTWDAKNSKLIYHKFSGSKVRKWAKLISFAGDPRLWGPTFVILSIWGIINEWSFSLLTIFLSGFFQSFAIYFIIKNFIKRPRPFVQYDDIIRLDKTGHGFSFPSGHCHHSTILVGLIGIVFFPFPWFIPILVAYNVAIGYSRMILGCHFPSDTIFGTIEAYLELGFFWFLTKDLYINLYEWLMNVFF</sequence>
<name>A0ABY6HY21_9ARCH</name>
<organism evidence="3 4">
    <name type="scientific">Candidatus Lokiarchaeum ossiferum</name>
    <dbReference type="NCBI Taxonomy" id="2951803"/>
    <lineage>
        <taxon>Archaea</taxon>
        <taxon>Promethearchaeati</taxon>
        <taxon>Promethearchaeota</taxon>
        <taxon>Promethearchaeia</taxon>
        <taxon>Promethearchaeales</taxon>
        <taxon>Promethearchaeaceae</taxon>
        <taxon>Candidatus Lokiarchaeum</taxon>
    </lineage>
</organism>
<proteinExistence type="predicted"/>
<dbReference type="SMART" id="SM00014">
    <property type="entry name" value="acidPPc"/>
    <property type="match status" value="1"/>
</dbReference>
<dbReference type="PANTHER" id="PTHR14969:SF13">
    <property type="entry name" value="AT30094P"/>
    <property type="match status" value="1"/>
</dbReference>
<feature type="transmembrane region" description="Helical" evidence="1">
    <location>
        <begin position="139"/>
        <end position="161"/>
    </location>
</feature>
<dbReference type="InterPro" id="IPR036938">
    <property type="entry name" value="PAP2/HPO_sf"/>
</dbReference>
<evidence type="ECO:0000313" key="3">
    <source>
        <dbReference type="EMBL" id="UYP48430.1"/>
    </source>
</evidence>
<dbReference type="Proteomes" id="UP001208689">
    <property type="component" value="Chromosome"/>
</dbReference>